<sequence length="74" mass="8313">MVIAEKENIESALGVAIEQSEGSRIKIMYNAVTINQNHVSHFTYDKKSLIKPLRLLIPASYISSSLVIFWMNCG</sequence>
<reference evidence="1 3" key="1">
    <citation type="journal article" date="2011" name="Nature">
        <title>The Medicago genome provides insight into the evolution of rhizobial symbioses.</title>
        <authorList>
            <person name="Young N.D."/>
            <person name="Debelle F."/>
            <person name="Oldroyd G.E."/>
            <person name="Geurts R."/>
            <person name="Cannon S.B."/>
            <person name="Udvardi M.K."/>
            <person name="Benedito V.A."/>
            <person name="Mayer K.F."/>
            <person name="Gouzy J."/>
            <person name="Schoof H."/>
            <person name="Van de Peer Y."/>
            <person name="Proost S."/>
            <person name="Cook D.R."/>
            <person name="Meyers B.C."/>
            <person name="Spannagl M."/>
            <person name="Cheung F."/>
            <person name="De Mita S."/>
            <person name="Krishnakumar V."/>
            <person name="Gundlach H."/>
            <person name="Zhou S."/>
            <person name="Mudge J."/>
            <person name="Bharti A.K."/>
            <person name="Murray J.D."/>
            <person name="Naoumkina M.A."/>
            <person name="Rosen B."/>
            <person name="Silverstein K.A."/>
            <person name="Tang H."/>
            <person name="Rombauts S."/>
            <person name="Zhao P.X."/>
            <person name="Zhou P."/>
            <person name="Barbe V."/>
            <person name="Bardou P."/>
            <person name="Bechner M."/>
            <person name="Bellec A."/>
            <person name="Berger A."/>
            <person name="Berges H."/>
            <person name="Bidwell S."/>
            <person name="Bisseling T."/>
            <person name="Choisne N."/>
            <person name="Couloux A."/>
            <person name="Denny R."/>
            <person name="Deshpande S."/>
            <person name="Dai X."/>
            <person name="Doyle J.J."/>
            <person name="Dudez A.M."/>
            <person name="Farmer A.D."/>
            <person name="Fouteau S."/>
            <person name="Franken C."/>
            <person name="Gibelin C."/>
            <person name="Gish J."/>
            <person name="Goldstein S."/>
            <person name="Gonzalez A.J."/>
            <person name="Green P.J."/>
            <person name="Hallab A."/>
            <person name="Hartog M."/>
            <person name="Hua A."/>
            <person name="Humphray S.J."/>
            <person name="Jeong D.H."/>
            <person name="Jing Y."/>
            <person name="Jocker A."/>
            <person name="Kenton S.M."/>
            <person name="Kim D.J."/>
            <person name="Klee K."/>
            <person name="Lai H."/>
            <person name="Lang C."/>
            <person name="Lin S."/>
            <person name="Macmil S.L."/>
            <person name="Magdelenat G."/>
            <person name="Matthews L."/>
            <person name="McCorrison J."/>
            <person name="Monaghan E.L."/>
            <person name="Mun J.H."/>
            <person name="Najar F.Z."/>
            <person name="Nicholson C."/>
            <person name="Noirot C."/>
            <person name="O'Bleness M."/>
            <person name="Paule C.R."/>
            <person name="Poulain J."/>
            <person name="Prion F."/>
            <person name="Qin B."/>
            <person name="Qu C."/>
            <person name="Retzel E.F."/>
            <person name="Riddle C."/>
            <person name="Sallet E."/>
            <person name="Samain S."/>
            <person name="Samson N."/>
            <person name="Sanders I."/>
            <person name="Saurat O."/>
            <person name="Scarpelli C."/>
            <person name="Schiex T."/>
            <person name="Segurens B."/>
            <person name="Severin A.J."/>
            <person name="Sherrier D.J."/>
            <person name="Shi R."/>
            <person name="Sims S."/>
            <person name="Singer S.R."/>
            <person name="Sinharoy S."/>
            <person name="Sterck L."/>
            <person name="Viollet A."/>
            <person name="Wang B.B."/>
            <person name="Wang K."/>
            <person name="Wang M."/>
            <person name="Wang X."/>
            <person name="Warfsmann J."/>
            <person name="Weissenbach J."/>
            <person name="White D.D."/>
            <person name="White J.D."/>
            <person name="Wiley G.B."/>
            <person name="Wincker P."/>
            <person name="Xing Y."/>
            <person name="Yang L."/>
            <person name="Yao Z."/>
            <person name="Ying F."/>
            <person name="Zhai J."/>
            <person name="Zhou L."/>
            <person name="Zuber A."/>
            <person name="Denarie J."/>
            <person name="Dixon R.A."/>
            <person name="May G.D."/>
            <person name="Schwartz D.C."/>
            <person name="Rogers J."/>
            <person name="Quetier F."/>
            <person name="Town C.D."/>
            <person name="Roe B.A."/>
        </authorList>
    </citation>
    <scope>NUCLEOTIDE SEQUENCE [LARGE SCALE GENOMIC DNA]</scope>
    <source>
        <strain evidence="1">A17</strain>
        <strain evidence="2 3">cv. Jemalong A17</strain>
    </source>
</reference>
<accession>G7L6X8</accession>
<gene>
    <name evidence="1" type="ordered locus">MTR_8g043680</name>
</gene>
<dbReference type="EnsemblPlants" id="AET02586">
    <property type="protein sequence ID" value="AET02586"/>
    <property type="gene ID" value="MTR_8g043680"/>
</dbReference>
<proteinExistence type="predicted"/>
<dbReference type="Proteomes" id="UP000002051">
    <property type="component" value="Chromosome 8"/>
</dbReference>
<reference evidence="2" key="3">
    <citation type="submission" date="2015-04" db="UniProtKB">
        <authorList>
            <consortium name="EnsemblPlants"/>
        </authorList>
    </citation>
    <scope>IDENTIFICATION</scope>
    <source>
        <strain evidence="2">cv. Jemalong A17</strain>
    </source>
</reference>
<keyword evidence="3" id="KW-1185">Reference proteome</keyword>
<evidence type="ECO:0000313" key="1">
    <source>
        <dbReference type="EMBL" id="AET02586.1"/>
    </source>
</evidence>
<evidence type="ECO:0000313" key="2">
    <source>
        <dbReference type="EnsemblPlants" id="AET02586"/>
    </source>
</evidence>
<dbReference type="PaxDb" id="3880-AET02586"/>
<protein>
    <submittedName>
        <fullName evidence="1 2">Uncharacterized protein</fullName>
    </submittedName>
</protein>
<name>G7L6X8_MEDTR</name>
<dbReference type="AlphaFoldDB" id="G7L6X8"/>
<dbReference type="EMBL" id="CM001224">
    <property type="protein sequence ID" value="AET02586.1"/>
    <property type="molecule type" value="Genomic_DNA"/>
</dbReference>
<reference evidence="1 3" key="2">
    <citation type="journal article" date="2014" name="BMC Genomics">
        <title>An improved genome release (version Mt4.0) for the model legume Medicago truncatula.</title>
        <authorList>
            <person name="Tang H."/>
            <person name="Krishnakumar V."/>
            <person name="Bidwell S."/>
            <person name="Rosen B."/>
            <person name="Chan A."/>
            <person name="Zhou S."/>
            <person name="Gentzbittel L."/>
            <person name="Childs K.L."/>
            <person name="Yandell M."/>
            <person name="Gundlach H."/>
            <person name="Mayer K.F."/>
            <person name="Schwartz D.C."/>
            <person name="Town C.D."/>
        </authorList>
    </citation>
    <scope>GENOME REANNOTATION</scope>
    <source>
        <strain evidence="2 3">cv. Jemalong A17</strain>
    </source>
</reference>
<evidence type="ECO:0000313" key="3">
    <source>
        <dbReference type="Proteomes" id="UP000002051"/>
    </source>
</evidence>
<organism evidence="1 3">
    <name type="scientific">Medicago truncatula</name>
    <name type="common">Barrel medic</name>
    <name type="synonym">Medicago tribuloides</name>
    <dbReference type="NCBI Taxonomy" id="3880"/>
    <lineage>
        <taxon>Eukaryota</taxon>
        <taxon>Viridiplantae</taxon>
        <taxon>Streptophyta</taxon>
        <taxon>Embryophyta</taxon>
        <taxon>Tracheophyta</taxon>
        <taxon>Spermatophyta</taxon>
        <taxon>Magnoliopsida</taxon>
        <taxon>eudicotyledons</taxon>
        <taxon>Gunneridae</taxon>
        <taxon>Pentapetalae</taxon>
        <taxon>rosids</taxon>
        <taxon>fabids</taxon>
        <taxon>Fabales</taxon>
        <taxon>Fabaceae</taxon>
        <taxon>Papilionoideae</taxon>
        <taxon>50 kb inversion clade</taxon>
        <taxon>NPAAA clade</taxon>
        <taxon>Hologalegina</taxon>
        <taxon>IRL clade</taxon>
        <taxon>Trifolieae</taxon>
        <taxon>Medicago</taxon>
    </lineage>
</organism>
<dbReference type="HOGENOM" id="CLU_184748_0_0_1"/>